<evidence type="ECO:0000313" key="3">
    <source>
        <dbReference type="Proteomes" id="UP000230233"/>
    </source>
</evidence>
<organism evidence="2 3">
    <name type="scientific">Caenorhabditis nigoni</name>
    <dbReference type="NCBI Taxonomy" id="1611254"/>
    <lineage>
        <taxon>Eukaryota</taxon>
        <taxon>Metazoa</taxon>
        <taxon>Ecdysozoa</taxon>
        <taxon>Nematoda</taxon>
        <taxon>Chromadorea</taxon>
        <taxon>Rhabditida</taxon>
        <taxon>Rhabditina</taxon>
        <taxon>Rhabditomorpha</taxon>
        <taxon>Rhabditoidea</taxon>
        <taxon>Rhabditidae</taxon>
        <taxon>Peloderinae</taxon>
        <taxon>Caenorhabditis</taxon>
    </lineage>
</organism>
<dbReference type="Proteomes" id="UP000230233">
    <property type="component" value="Chromosome V"/>
</dbReference>
<reference evidence="3" key="1">
    <citation type="submission" date="2017-10" db="EMBL/GenBank/DDBJ databases">
        <title>Rapid genome shrinkage in a self-fertile nematode reveals novel sperm competition proteins.</title>
        <authorList>
            <person name="Yin D."/>
            <person name="Schwarz E.M."/>
            <person name="Thomas C.G."/>
            <person name="Felde R.L."/>
            <person name="Korf I.F."/>
            <person name="Cutter A.D."/>
            <person name="Schartner C.M."/>
            <person name="Ralston E.J."/>
            <person name="Meyer B.J."/>
            <person name="Haag E.S."/>
        </authorList>
    </citation>
    <scope>NUCLEOTIDE SEQUENCE [LARGE SCALE GENOMIC DNA]</scope>
    <source>
        <strain evidence="3">JU1422</strain>
    </source>
</reference>
<protein>
    <submittedName>
        <fullName evidence="2">Uncharacterized protein</fullName>
    </submittedName>
</protein>
<dbReference type="EMBL" id="PDUG01000005">
    <property type="protein sequence ID" value="PIC31127.1"/>
    <property type="molecule type" value="Genomic_DNA"/>
</dbReference>
<feature type="region of interest" description="Disordered" evidence="1">
    <location>
        <begin position="16"/>
        <end position="37"/>
    </location>
</feature>
<gene>
    <name evidence="2" type="primary">Cnig_chr_V.g22137</name>
    <name evidence="2" type="ORF">B9Z55_022137</name>
</gene>
<dbReference type="AlphaFoldDB" id="A0A2G5TV11"/>
<accession>A0A2G5TV11</accession>
<proteinExistence type="predicted"/>
<evidence type="ECO:0000313" key="2">
    <source>
        <dbReference type="EMBL" id="PIC31127.1"/>
    </source>
</evidence>
<sequence length="110" mass="12721">MMANLGKMKFLLGDGSTTISEEQKPGVSIKEENPIPSNIKEHKPTLRIYENTICEDHERNWRSARYSKSFILRMFHNKFGFEYPIFLKAEGARSMKVTSKSIDSCMATLW</sequence>
<evidence type="ECO:0000256" key="1">
    <source>
        <dbReference type="SAM" id="MobiDB-lite"/>
    </source>
</evidence>
<keyword evidence="3" id="KW-1185">Reference proteome</keyword>
<name>A0A2G5TV11_9PELO</name>
<feature type="compositionally biased region" description="Basic and acidic residues" evidence="1">
    <location>
        <begin position="21"/>
        <end position="37"/>
    </location>
</feature>
<comment type="caution">
    <text evidence="2">The sequence shown here is derived from an EMBL/GenBank/DDBJ whole genome shotgun (WGS) entry which is preliminary data.</text>
</comment>